<keyword evidence="4" id="KW-1185">Reference proteome</keyword>
<evidence type="ECO:0000313" key="4">
    <source>
        <dbReference type="Proteomes" id="UP001064695"/>
    </source>
</evidence>
<protein>
    <recommendedName>
        <fullName evidence="5">Tail protein</fullName>
    </recommendedName>
</protein>
<evidence type="ECO:0008006" key="5">
    <source>
        <dbReference type="Google" id="ProtNLM"/>
    </source>
</evidence>
<dbReference type="InterPro" id="IPR048710">
    <property type="entry name" value="Gp9_C"/>
</dbReference>
<evidence type="ECO:0000259" key="2">
    <source>
        <dbReference type="Pfam" id="PF20934"/>
    </source>
</evidence>
<dbReference type="Pfam" id="PF16838">
    <property type="entry name" value="Caud_tail_N"/>
    <property type="match status" value="1"/>
</dbReference>
<evidence type="ECO:0000313" key="3">
    <source>
        <dbReference type="EMBL" id="UXN78504.1"/>
    </source>
</evidence>
<evidence type="ECO:0000259" key="1">
    <source>
        <dbReference type="Pfam" id="PF16838"/>
    </source>
</evidence>
<reference evidence="3" key="1">
    <citation type="submission" date="2022-09" db="EMBL/GenBank/DDBJ databases">
        <authorList>
            <person name="Xie Z."/>
            <person name="Yang M."/>
        </authorList>
    </citation>
    <scope>NUCLEOTIDE SEQUENCE</scope>
</reference>
<dbReference type="EMBL" id="OP433492">
    <property type="protein sequence ID" value="UXN78504.1"/>
    <property type="molecule type" value="Genomic_DNA"/>
</dbReference>
<dbReference type="Proteomes" id="UP001064695">
    <property type="component" value="Segment"/>
</dbReference>
<name>A0A977SM25_9CAUD</name>
<organism evidence="3 4">
    <name type="scientific">Bacillus phage vB_BaeroP_SYYB1</name>
    <dbReference type="NCBI Taxonomy" id="2980552"/>
    <lineage>
        <taxon>Viruses</taxon>
        <taxon>Duplodnaviria</taxon>
        <taxon>Heunggongvirae</taxon>
        <taxon>Uroviricota</taxon>
        <taxon>Caudoviricetes</taxon>
        <taxon>Salasmaviridae</taxon>
        <taxon>Tatarstanvirinae</taxon>
        <taxon>Gaunavirus</taxon>
        <taxon>Gaunavirus syybuna</taxon>
    </lineage>
</organism>
<feature type="domain" description="Tail knob protein gp9 C-terminal" evidence="2">
    <location>
        <begin position="154"/>
        <end position="610"/>
    </location>
</feature>
<dbReference type="InterPro" id="IPR031772">
    <property type="entry name" value="Gp9_N"/>
</dbReference>
<accession>A0A977SM25</accession>
<feature type="domain" description="Tail knob protein gp9 N-terminal" evidence="1">
    <location>
        <begin position="7"/>
        <end position="124"/>
    </location>
</feature>
<gene>
    <name evidence="3" type="ORF">SYYB1_15</name>
</gene>
<proteinExistence type="predicted"/>
<dbReference type="Pfam" id="PF20934">
    <property type="entry name" value="phi29_gp9_C"/>
    <property type="match status" value="1"/>
</dbReference>
<sequence length="612" mass="69116">MPTLPTSGTDVRFMSGIPFTSDYKHTRWFGSKAEQTVYFDNQTVRHVESEVVFTGSKENRANRSYVTIDVPYDDVYDVNYFMFNNKSYMNRWFYAFVTKIEYVNASRTRMYFAIDVIQTWMFEIDFQPSYVKREHQTEYQSNGRPVVNTIPEKLDYGTDYDTIYEYHFNPFEGLQWLVIQAKQEIHNVEEGDQQISPSFIGAPQPLVTYLYPVNRNGTGRFPVVDVNHYERKSDPKSTRFSFTVEEALKEIYKNESAVNNVVNIYLTENTGLPMSVSGTGGDMTVNFTEDCFIQSRVIGDKLDPIPLLQLTFAPIFHFLKKSLFNQYGVIEKPTESKLLMYPYTVLIMDDFKGNRVEYKLEYIDGQVEVIAKGSVGVNNKTSYTIDNYNKLSEFASIEVGTINDSPHDIAIVNDYTSAYMQGNANSIRNRLDAAAFSGITNTLGSTLSAVGSLPSVDTAMQGGGANLALGTAQTANSLVQTAGQSVFNIQGIDAQLKDINNIPPSLVKMGGNIAFSFGNLYSGVRFMIKQIKPEYFTKLKGFFKSYGYKSNRVKVPNLRTRTAFNYVETEGCNIKGNIPNEDLNDLKAIFDGGITLWHVNDVGNYNVTNGVR</sequence>